<keyword evidence="3" id="KW-0547">Nucleotide-binding</keyword>
<evidence type="ECO:0000313" key="8">
    <source>
        <dbReference type="Proteomes" id="UP001234178"/>
    </source>
</evidence>
<protein>
    <submittedName>
        <fullName evidence="7">Uncharacterized protein</fullName>
    </submittedName>
</protein>
<dbReference type="Pfam" id="PF25764">
    <property type="entry name" value="KIF21A_4th"/>
    <property type="match status" value="1"/>
</dbReference>
<sequence>MALRAQVQQLLAANSNGSTSFAEVEQLRQQLKFAEEEKIHLTRALQLALEKNTNMCEKALLADANNMQMKQRLEELQIQAVNLDRTLGAMNQTFNDTGDSSVPKAIEQMLNLKSKIDEIQDVQRKGEIEQVNHDMQSCIASDKENKDSDSELTGSPKRLSKLGADMALRQAALSNDLKELNAQLALKVHMVNKMTQDQEGPYSTVKAHYDATVSELENQIAALQQEKEELASLLAQEQANIIKLKQRTEEQLKKFNNDIQAMRAQKVKLVRQMREENEKFRTWRQQKNREVARLKDQDRKRQGQLQKMEVLHAKQQNVLWRKREDAMAVTKRLKEALSLHSTKPNKSLNLQVHRLHLKTTSKSKLGCWANSICLSKPKKLNWHSIP</sequence>
<keyword evidence="5 6" id="KW-0175">Coiled coil</keyword>
<reference evidence="7 8" key="1">
    <citation type="journal article" date="2023" name="Nucleic Acids Res.">
        <title>The hologenome of Daphnia magna reveals possible DNA methylation and microbiome-mediated evolution of the host genome.</title>
        <authorList>
            <person name="Chaturvedi A."/>
            <person name="Li X."/>
            <person name="Dhandapani V."/>
            <person name="Marshall H."/>
            <person name="Kissane S."/>
            <person name="Cuenca-Cambronero M."/>
            <person name="Asole G."/>
            <person name="Calvet F."/>
            <person name="Ruiz-Romero M."/>
            <person name="Marangio P."/>
            <person name="Guigo R."/>
            <person name="Rago D."/>
            <person name="Mirbahai L."/>
            <person name="Eastwood N."/>
            <person name="Colbourne J.K."/>
            <person name="Zhou J."/>
            <person name="Mallon E."/>
            <person name="Orsini L."/>
        </authorList>
    </citation>
    <scope>NUCLEOTIDE SEQUENCE [LARGE SCALE GENOMIC DNA]</scope>
    <source>
        <strain evidence="7">LRV0_1</strain>
    </source>
</reference>
<accession>A0ABR0AE31</accession>
<evidence type="ECO:0000313" key="7">
    <source>
        <dbReference type="EMBL" id="KAK4023384.1"/>
    </source>
</evidence>
<keyword evidence="4" id="KW-0067">ATP-binding</keyword>
<evidence type="ECO:0000256" key="5">
    <source>
        <dbReference type="ARBA" id="ARBA00023054"/>
    </source>
</evidence>
<comment type="subcellular location">
    <subcellularLocation>
        <location evidence="1">Cytoplasm</location>
    </subcellularLocation>
</comment>
<gene>
    <name evidence="7" type="ORF">OUZ56_008800</name>
</gene>
<name>A0ABR0AE31_9CRUS</name>
<evidence type="ECO:0000256" key="4">
    <source>
        <dbReference type="ARBA" id="ARBA00022840"/>
    </source>
</evidence>
<dbReference type="Proteomes" id="UP001234178">
    <property type="component" value="Unassembled WGS sequence"/>
</dbReference>
<evidence type="ECO:0000256" key="1">
    <source>
        <dbReference type="ARBA" id="ARBA00004496"/>
    </source>
</evidence>
<keyword evidence="8" id="KW-1185">Reference proteome</keyword>
<organism evidence="7 8">
    <name type="scientific">Daphnia magna</name>
    <dbReference type="NCBI Taxonomy" id="35525"/>
    <lineage>
        <taxon>Eukaryota</taxon>
        <taxon>Metazoa</taxon>
        <taxon>Ecdysozoa</taxon>
        <taxon>Arthropoda</taxon>
        <taxon>Crustacea</taxon>
        <taxon>Branchiopoda</taxon>
        <taxon>Diplostraca</taxon>
        <taxon>Cladocera</taxon>
        <taxon>Anomopoda</taxon>
        <taxon>Daphniidae</taxon>
        <taxon>Daphnia</taxon>
    </lineage>
</organism>
<keyword evidence="2" id="KW-0963">Cytoplasm</keyword>
<dbReference type="PANTHER" id="PTHR47969">
    <property type="entry name" value="CHROMOSOME-ASSOCIATED KINESIN KIF4A-RELATED"/>
    <property type="match status" value="1"/>
</dbReference>
<dbReference type="InterPro" id="IPR027640">
    <property type="entry name" value="Kinesin-like_fam"/>
</dbReference>
<comment type="caution">
    <text evidence="7">The sequence shown here is derived from an EMBL/GenBank/DDBJ whole genome shotgun (WGS) entry which is preliminary data.</text>
</comment>
<feature type="coiled-coil region" evidence="6">
    <location>
        <begin position="206"/>
        <end position="279"/>
    </location>
</feature>
<dbReference type="EMBL" id="JAOYFB010000037">
    <property type="protein sequence ID" value="KAK4023384.1"/>
    <property type="molecule type" value="Genomic_DNA"/>
</dbReference>
<dbReference type="PANTHER" id="PTHR47969:SF15">
    <property type="entry name" value="CHROMOSOME-ASSOCIATED KINESIN KIF4A-RELATED"/>
    <property type="match status" value="1"/>
</dbReference>
<evidence type="ECO:0000256" key="6">
    <source>
        <dbReference type="SAM" id="Coils"/>
    </source>
</evidence>
<proteinExistence type="predicted"/>
<evidence type="ECO:0000256" key="2">
    <source>
        <dbReference type="ARBA" id="ARBA00022490"/>
    </source>
</evidence>
<evidence type="ECO:0000256" key="3">
    <source>
        <dbReference type="ARBA" id="ARBA00022741"/>
    </source>
</evidence>
<feature type="coiled-coil region" evidence="6">
    <location>
        <begin position="24"/>
        <end position="93"/>
    </location>
</feature>